<dbReference type="EMBL" id="JALLPJ020001334">
    <property type="protein sequence ID" value="KAL3769301.1"/>
    <property type="molecule type" value="Genomic_DNA"/>
</dbReference>
<reference evidence="2 3" key="1">
    <citation type="submission" date="2024-10" db="EMBL/GenBank/DDBJ databases">
        <title>Updated reference genomes for cyclostephanoid diatoms.</title>
        <authorList>
            <person name="Roberts W.R."/>
            <person name="Alverson A.J."/>
        </authorList>
    </citation>
    <scope>NUCLEOTIDE SEQUENCE [LARGE SCALE GENOMIC DNA]</scope>
    <source>
        <strain evidence="2 3">AJA010-31</strain>
    </source>
</reference>
<dbReference type="Proteomes" id="UP001530400">
    <property type="component" value="Unassembled WGS sequence"/>
</dbReference>
<protein>
    <submittedName>
        <fullName evidence="2">Uncharacterized protein</fullName>
    </submittedName>
</protein>
<dbReference type="AlphaFoldDB" id="A0ABD3N2L5"/>
<feature type="region of interest" description="Disordered" evidence="1">
    <location>
        <begin position="338"/>
        <end position="422"/>
    </location>
</feature>
<sequence length="837" mass="93163">MAQMGHLTHLLYEHIQHMLSSAEHFAAKNHTVSVANEYFDMVYTYLEGHKAYYDKIISKWKPFLDKLPSEKVRLILGNYEQSSKVLSSNCLLEQFSTECWKSTMGDKARSIQETFRPYASLLGGWIKLKMDGLHNSCLPMELLTAFEEKCESTISKYRQDYENVWKAMSATASENKFDEVWQAMSSEDEFVEFVNTTFKDISTINCTKEPTSLFEAACREHFTRSITKSIINTMPLSACLHYLLPPATTPNDNNVPLVNSIIEPKKRHFPNKRKSTDVTSEESKNGVYEAPVKTVHKRFKPSFLNEPRESQVMPADAMPAFPNTNQEQSILGDITNKQSTSTKHNSVQLSPRKSTSPKHAKKNCPAPKKVIKKTTLSKYPTPGKKSDTKPSPKKMRASPVLRKEEEVGTTNSPLRVSESEDPCRDLSKATGVAQAGPETLALIKAQQAKVNQATLPCTSKVAVAEFDLDFGVSNEELDLDFGVSIDAETATPAVDAAVEVETPLIDEESDLVFDASNVVETKTTAGADAECSGGTVVANDFPEPPQDATEEEMNRYHWEVCYGEQARSMMEERQQSAAKGLRSAPSKSCLLTKKPKNISMTSRHLHPSLPGTIEVNDETAANTAKKSQSAVKFGTNSAAEFDKLQPITKMTPMPTHVVQEIFPSDGKEETAEEQEVSRETKQNVAMLAEWDDLFGDESEQTPKCTRGRKCTPYKSKNTKRPSNSRRGSTLFSKEGIDKERESLMEDSDDEHMLPLNLVFDASNDVEAETTAAAAEVDFGVIDNVEAEPTADVDAAVEVEVEAPPIGQPRVATRPVRMIRVSIMILFHYQRSFECTHS</sequence>
<feature type="compositionally biased region" description="Polar residues" evidence="1">
    <location>
        <begin position="338"/>
        <end position="354"/>
    </location>
</feature>
<comment type="caution">
    <text evidence="2">The sequence shown here is derived from an EMBL/GenBank/DDBJ whole genome shotgun (WGS) entry which is preliminary data.</text>
</comment>
<name>A0ABD3N2L5_9STRA</name>
<keyword evidence="3" id="KW-1185">Reference proteome</keyword>
<proteinExistence type="predicted"/>
<evidence type="ECO:0000313" key="2">
    <source>
        <dbReference type="EMBL" id="KAL3769301.1"/>
    </source>
</evidence>
<feature type="region of interest" description="Disordered" evidence="1">
    <location>
        <begin position="695"/>
        <end position="735"/>
    </location>
</feature>
<feature type="compositionally biased region" description="Basic residues" evidence="1">
    <location>
        <begin position="705"/>
        <end position="723"/>
    </location>
</feature>
<accession>A0ABD3N2L5</accession>
<organism evidence="2 3">
    <name type="scientific">Cyclotella atomus</name>
    <dbReference type="NCBI Taxonomy" id="382360"/>
    <lineage>
        <taxon>Eukaryota</taxon>
        <taxon>Sar</taxon>
        <taxon>Stramenopiles</taxon>
        <taxon>Ochrophyta</taxon>
        <taxon>Bacillariophyta</taxon>
        <taxon>Coscinodiscophyceae</taxon>
        <taxon>Thalassiosirophycidae</taxon>
        <taxon>Stephanodiscales</taxon>
        <taxon>Stephanodiscaceae</taxon>
        <taxon>Cyclotella</taxon>
    </lineage>
</organism>
<evidence type="ECO:0000256" key="1">
    <source>
        <dbReference type="SAM" id="MobiDB-lite"/>
    </source>
</evidence>
<evidence type="ECO:0000313" key="3">
    <source>
        <dbReference type="Proteomes" id="UP001530400"/>
    </source>
</evidence>
<gene>
    <name evidence="2" type="ORF">ACHAWO_007973</name>
</gene>